<dbReference type="SMART" id="SM00560">
    <property type="entry name" value="LamGL"/>
    <property type="match status" value="1"/>
</dbReference>
<reference evidence="6 7" key="1">
    <citation type="journal article" date="2015" name="Stand. Genomic Sci.">
        <title>Genomic Encyclopedia of Bacterial and Archaeal Type Strains, Phase III: the genomes of soil and plant-associated and newly described type strains.</title>
        <authorList>
            <person name="Whitman W.B."/>
            <person name="Woyke T."/>
            <person name="Klenk H.P."/>
            <person name="Zhou Y."/>
            <person name="Lilburn T.G."/>
            <person name="Beck B.J."/>
            <person name="De Vos P."/>
            <person name="Vandamme P."/>
            <person name="Eisen J.A."/>
            <person name="Garrity G."/>
            <person name="Hugenholtz P."/>
            <person name="Kyrpides N.C."/>
        </authorList>
    </citation>
    <scope>NUCLEOTIDE SEQUENCE [LARGE SCALE GENOMIC DNA]</scope>
    <source>
        <strain evidence="6 7">DSM 64</strain>
    </source>
</reference>
<dbReference type="EMBL" id="VJWE01000012">
    <property type="protein sequence ID" value="TWG38183.1"/>
    <property type="molecule type" value="Genomic_DNA"/>
</dbReference>
<dbReference type="SUPFAM" id="SSF49899">
    <property type="entry name" value="Concanavalin A-like lectins/glucanases"/>
    <property type="match status" value="1"/>
</dbReference>
<dbReference type="PANTHER" id="PTHR13817">
    <property type="entry name" value="TITIN"/>
    <property type="match status" value="1"/>
</dbReference>
<keyword evidence="1 4" id="KW-0732">Signal</keyword>
<dbReference type="InterPro" id="IPR036116">
    <property type="entry name" value="FN3_sf"/>
</dbReference>
<dbReference type="InterPro" id="IPR013320">
    <property type="entry name" value="ConA-like_dom_sf"/>
</dbReference>
<dbReference type="Pfam" id="PF05345">
    <property type="entry name" value="He_PIG"/>
    <property type="match status" value="1"/>
</dbReference>
<dbReference type="SUPFAM" id="SSF49265">
    <property type="entry name" value="Fibronectin type III"/>
    <property type="match status" value="1"/>
</dbReference>
<dbReference type="Pfam" id="PF18203">
    <property type="entry name" value="IPTL-CTERM"/>
    <property type="match status" value="1"/>
</dbReference>
<dbReference type="AlphaFoldDB" id="A0A561XPZ9"/>
<dbReference type="InterPro" id="IPR050964">
    <property type="entry name" value="Striated_Muscle_Regulatory"/>
</dbReference>
<dbReference type="InterPro" id="IPR013783">
    <property type="entry name" value="Ig-like_fold"/>
</dbReference>
<name>A0A561XPZ9_ACIDE</name>
<proteinExistence type="predicted"/>
<dbReference type="SMART" id="SM00060">
    <property type="entry name" value="FN3"/>
    <property type="match status" value="1"/>
</dbReference>
<keyword evidence="2" id="KW-0677">Repeat</keyword>
<protein>
    <submittedName>
        <fullName evidence="6">Putative secreted protein (IPTL-CTERM system target)</fullName>
    </submittedName>
</protein>
<dbReference type="NCBIfam" id="TIGR04174">
    <property type="entry name" value="IPTL_CTERM"/>
    <property type="match status" value="1"/>
</dbReference>
<evidence type="ECO:0000313" key="7">
    <source>
        <dbReference type="Proteomes" id="UP000321485"/>
    </source>
</evidence>
<dbReference type="Pfam" id="PF00041">
    <property type="entry name" value="fn3"/>
    <property type="match status" value="1"/>
</dbReference>
<dbReference type="Gene3D" id="2.60.120.200">
    <property type="match status" value="1"/>
</dbReference>
<dbReference type="GO" id="GO:0005509">
    <property type="term" value="F:calcium ion binding"/>
    <property type="evidence" value="ECO:0007669"/>
    <property type="project" value="InterPro"/>
</dbReference>
<organism evidence="6 7">
    <name type="scientific">Acidovorax delafieldii</name>
    <name type="common">Pseudomonas delafieldii</name>
    <dbReference type="NCBI Taxonomy" id="47920"/>
    <lineage>
        <taxon>Bacteria</taxon>
        <taxon>Pseudomonadati</taxon>
        <taxon>Pseudomonadota</taxon>
        <taxon>Betaproteobacteria</taxon>
        <taxon>Burkholderiales</taxon>
        <taxon>Comamonadaceae</taxon>
        <taxon>Acidovorax</taxon>
    </lineage>
</organism>
<dbReference type="InterPro" id="IPR015919">
    <property type="entry name" value="Cadherin-like_sf"/>
</dbReference>
<dbReference type="Gene3D" id="2.60.40.10">
    <property type="entry name" value="Immunoglobulins"/>
    <property type="match status" value="2"/>
</dbReference>
<feature type="domain" description="Fibronectin type-III" evidence="5">
    <location>
        <begin position="348"/>
        <end position="440"/>
    </location>
</feature>
<dbReference type="SUPFAM" id="SSF49313">
    <property type="entry name" value="Cadherin-like"/>
    <property type="match status" value="1"/>
</dbReference>
<feature type="signal peptide" evidence="4">
    <location>
        <begin position="1"/>
        <end position="26"/>
    </location>
</feature>
<dbReference type="GO" id="GO:0016020">
    <property type="term" value="C:membrane"/>
    <property type="evidence" value="ECO:0007669"/>
    <property type="project" value="InterPro"/>
</dbReference>
<dbReference type="PROSITE" id="PS50853">
    <property type="entry name" value="FN3"/>
    <property type="match status" value="1"/>
</dbReference>
<keyword evidence="3" id="KW-1015">Disulfide bond</keyword>
<evidence type="ECO:0000256" key="3">
    <source>
        <dbReference type="ARBA" id="ARBA00023157"/>
    </source>
</evidence>
<evidence type="ECO:0000259" key="5">
    <source>
        <dbReference type="PROSITE" id="PS50853"/>
    </source>
</evidence>
<evidence type="ECO:0000313" key="6">
    <source>
        <dbReference type="EMBL" id="TWG38183.1"/>
    </source>
</evidence>
<dbReference type="CDD" id="cd00063">
    <property type="entry name" value="FN3"/>
    <property type="match status" value="1"/>
</dbReference>
<evidence type="ECO:0000256" key="1">
    <source>
        <dbReference type="ARBA" id="ARBA00022729"/>
    </source>
</evidence>
<dbReference type="Pfam" id="PF13385">
    <property type="entry name" value="Laminin_G_3"/>
    <property type="match status" value="1"/>
</dbReference>
<dbReference type="InterPro" id="IPR003961">
    <property type="entry name" value="FN3_dom"/>
</dbReference>
<evidence type="ECO:0000256" key="4">
    <source>
        <dbReference type="SAM" id="SignalP"/>
    </source>
</evidence>
<dbReference type="InterPro" id="IPR026442">
    <property type="entry name" value="IPTL_CTERM"/>
</dbReference>
<dbReference type="PANTHER" id="PTHR13817:SF151">
    <property type="entry name" value="TITIN"/>
    <property type="match status" value="1"/>
</dbReference>
<comment type="caution">
    <text evidence="6">The sequence shown here is derived from an EMBL/GenBank/DDBJ whole genome shotgun (WGS) entry which is preliminary data.</text>
</comment>
<sequence>MVLPSTVRFFATLLVLLACLYTEARAQPAGPDNALAFDGVDDYVSMSVPAPFQNPASSDFTILTWVRLGGTSSFQRILFAQQNSSNYVSIARNTGETIYAYVVANGLTRSVATVNPIGASGSWVHVAVVWKSTDQSLSVFVNGVQAPGVSGGSSSTGIDGQMALGSRSGGAQYFAGSLDRMAIYSSALSETQILRAGTQCIYPPSASHSYSFDAGAANGNNVGVTTLTDGVGSAPGTLNNFALTGTVSNWVDSNVSSLCLPPTYIVGGSVSGLAGTGLKLQLNGANDLLITGNGAFQFPAMADGASYSVTVASQPTTPAQFCSVINGSGTLSGGDVSSLQVTCATAAPSAPPTNAVATPGNAQATVSWSAPSDDGGAPITAYLVTGLPGGTCSVSGAPPATTCNVPNLNNGTAYTFSVVATNAVGNSQPSVQSNSVTPRADLVFVGGTSGTIPLAQATVGQAYNVPIGISGGLPPFAFSVSGSLPDGLSLNPTTGVISGTPTTAGTSIFSVTVTDNSATQTLASQTKATTTQSFSIAVAAPVATSIPTLGQWALMLVACCIATLGMGQMRKRPNG</sequence>
<dbReference type="InterPro" id="IPR006558">
    <property type="entry name" value="LamG-like"/>
</dbReference>
<feature type="chain" id="PRO_5022235113" evidence="4">
    <location>
        <begin position="27"/>
        <end position="575"/>
    </location>
</feature>
<accession>A0A561XPZ9</accession>
<gene>
    <name evidence="6" type="ORF">ATF69_2125</name>
</gene>
<evidence type="ECO:0000256" key="2">
    <source>
        <dbReference type="ARBA" id="ARBA00022737"/>
    </source>
</evidence>
<dbReference type="Proteomes" id="UP000321485">
    <property type="component" value="Unassembled WGS sequence"/>
</dbReference>